<dbReference type="Pfam" id="PF04138">
    <property type="entry name" value="GtrA_DPMS_TM"/>
    <property type="match status" value="1"/>
</dbReference>
<organism evidence="8 9">
    <name type="scientific">Pararhizobium mangrovi</name>
    <dbReference type="NCBI Taxonomy" id="2590452"/>
    <lineage>
        <taxon>Bacteria</taxon>
        <taxon>Pseudomonadati</taxon>
        <taxon>Pseudomonadota</taxon>
        <taxon>Alphaproteobacteria</taxon>
        <taxon>Hyphomicrobiales</taxon>
        <taxon>Rhizobiaceae</taxon>
        <taxon>Rhizobium/Agrobacterium group</taxon>
        <taxon>Pararhizobium</taxon>
    </lineage>
</organism>
<dbReference type="RefSeq" id="WP_141166606.1">
    <property type="nucleotide sequence ID" value="NZ_VHLH01000013.1"/>
</dbReference>
<evidence type="ECO:0000256" key="6">
    <source>
        <dbReference type="SAM" id="Phobius"/>
    </source>
</evidence>
<evidence type="ECO:0000313" key="9">
    <source>
        <dbReference type="Proteomes" id="UP000320314"/>
    </source>
</evidence>
<reference evidence="8 9" key="1">
    <citation type="submission" date="2019-06" db="EMBL/GenBank/DDBJ databases">
        <authorList>
            <person name="Li M."/>
        </authorList>
    </citation>
    <scope>NUCLEOTIDE SEQUENCE [LARGE SCALE GENOMIC DNA]</scope>
    <source>
        <strain evidence="8 9">BGMRC6574</strain>
    </source>
</reference>
<name>A0A506U3N7_9HYPH</name>
<proteinExistence type="inferred from homology"/>
<evidence type="ECO:0000313" key="8">
    <source>
        <dbReference type="EMBL" id="TPW29003.1"/>
    </source>
</evidence>
<dbReference type="GO" id="GO:0000271">
    <property type="term" value="P:polysaccharide biosynthetic process"/>
    <property type="evidence" value="ECO:0007669"/>
    <property type="project" value="InterPro"/>
</dbReference>
<evidence type="ECO:0000256" key="2">
    <source>
        <dbReference type="ARBA" id="ARBA00009399"/>
    </source>
</evidence>
<feature type="transmembrane region" description="Helical" evidence="6">
    <location>
        <begin position="39"/>
        <end position="59"/>
    </location>
</feature>
<dbReference type="OrthoDB" id="5422757at2"/>
<keyword evidence="9" id="KW-1185">Reference proteome</keyword>
<dbReference type="Proteomes" id="UP000320314">
    <property type="component" value="Unassembled WGS sequence"/>
</dbReference>
<dbReference type="EMBL" id="VHLH01000013">
    <property type="protein sequence ID" value="TPW29003.1"/>
    <property type="molecule type" value="Genomic_DNA"/>
</dbReference>
<comment type="caution">
    <text evidence="8">The sequence shown here is derived from an EMBL/GenBank/DDBJ whole genome shotgun (WGS) entry which is preliminary data.</text>
</comment>
<evidence type="ECO:0000256" key="5">
    <source>
        <dbReference type="ARBA" id="ARBA00023136"/>
    </source>
</evidence>
<keyword evidence="3 6" id="KW-0812">Transmembrane</keyword>
<feature type="transmembrane region" description="Helical" evidence="6">
    <location>
        <begin position="15"/>
        <end position="33"/>
    </location>
</feature>
<dbReference type="InterPro" id="IPR007267">
    <property type="entry name" value="GtrA_DPMS_TM"/>
</dbReference>
<feature type="transmembrane region" description="Helical" evidence="6">
    <location>
        <begin position="79"/>
        <end position="101"/>
    </location>
</feature>
<dbReference type="PANTHER" id="PTHR38459:SF1">
    <property type="entry name" value="PROPHAGE BACTOPRENOL-LINKED GLUCOSE TRANSLOCASE HOMOLOG"/>
    <property type="match status" value="1"/>
</dbReference>
<sequence length="142" mass="15424">MSTLGSIRAFTKLPVARFAAVGVVTTALDFLLFTSLHAASLPTALANTISYSCGIAASYHLNRNWTFGVRGDRVRALKFVLSTLTGLVISTFLVTAFVRFAPAPVAKLTSVPIVFVWNYLIARNWVFAGADAKPAGRRTQWM</sequence>
<dbReference type="PANTHER" id="PTHR38459">
    <property type="entry name" value="PROPHAGE BACTOPRENOL-LINKED GLUCOSE TRANSLOCASE HOMOLOG"/>
    <property type="match status" value="1"/>
</dbReference>
<dbReference type="InterPro" id="IPR051401">
    <property type="entry name" value="GtrA_CellWall_Glycosyl"/>
</dbReference>
<keyword evidence="4 6" id="KW-1133">Transmembrane helix</keyword>
<protein>
    <submittedName>
        <fullName evidence="8">GtrA family protein</fullName>
    </submittedName>
</protein>
<comment type="similarity">
    <text evidence="2">Belongs to the GtrA family.</text>
</comment>
<gene>
    <name evidence="8" type="ORF">FJU11_08465</name>
</gene>
<keyword evidence="5 6" id="KW-0472">Membrane</keyword>
<evidence type="ECO:0000256" key="1">
    <source>
        <dbReference type="ARBA" id="ARBA00004141"/>
    </source>
</evidence>
<evidence type="ECO:0000256" key="4">
    <source>
        <dbReference type="ARBA" id="ARBA00022989"/>
    </source>
</evidence>
<evidence type="ECO:0000256" key="3">
    <source>
        <dbReference type="ARBA" id="ARBA00022692"/>
    </source>
</evidence>
<evidence type="ECO:0000259" key="7">
    <source>
        <dbReference type="Pfam" id="PF04138"/>
    </source>
</evidence>
<dbReference type="AlphaFoldDB" id="A0A506U3N7"/>
<comment type="subcellular location">
    <subcellularLocation>
        <location evidence="1">Membrane</location>
        <topology evidence="1">Multi-pass membrane protein</topology>
    </subcellularLocation>
</comment>
<dbReference type="GO" id="GO:0005886">
    <property type="term" value="C:plasma membrane"/>
    <property type="evidence" value="ECO:0007669"/>
    <property type="project" value="TreeGrafter"/>
</dbReference>
<feature type="domain" description="GtrA/DPMS transmembrane" evidence="7">
    <location>
        <begin position="17"/>
        <end position="127"/>
    </location>
</feature>
<accession>A0A506U3N7</accession>